<dbReference type="Proteomes" id="UP001162483">
    <property type="component" value="Unassembled WGS sequence"/>
</dbReference>
<reference evidence="1" key="1">
    <citation type="submission" date="2023-05" db="EMBL/GenBank/DDBJ databases">
        <authorList>
            <person name="Stuckert A."/>
        </authorList>
    </citation>
    <scope>NUCLEOTIDE SEQUENCE</scope>
</reference>
<dbReference type="EMBL" id="CATNWA010008904">
    <property type="protein sequence ID" value="CAI9557099.1"/>
    <property type="molecule type" value="Genomic_DNA"/>
</dbReference>
<sequence>MAGSAMCRRGCQAVVNSGASGRKSQRSGRDQSAAEMGALPIHVTWYSTRFSSICKTQRSVPIWKLN</sequence>
<comment type="caution">
    <text evidence="1">The sequence shown here is derived from an EMBL/GenBank/DDBJ whole genome shotgun (WGS) entry which is preliminary data.</text>
</comment>
<evidence type="ECO:0000313" key="2">
    <source>
        <dbReference type="Proteomes" id="UP001162483"/>
    </source>
</evidence>
<gene>
    <name evidence="1" type="ORF">SPARVUS_LOCUS4641779</name>
</gene>
<name>A0ABN9CAK3_9NEOB</name>
<evidence type="ECO:0000313" key="1">
    <source>
        <dbReference type="EMBL" id="CAI9557099.1"/>
    </source>
</evidence>
<protein>
    <submittedName>
        <fullName evidence="1">Uncharacterized protein</fullName>
    </submittedName>
</protein>
<organism evidence="1 2">
    <name type="scientific">Staurois parvus</name>
    <dbReference type="NCBI Taxonomy" id="386267"/>
    <lineage>
        <taxon>Eukaryota</taxon>
        <taxon>Metazoa</taxon>
        <taxon>Chordata</taxon>
        <taxon>Craniata</taxon>
        <taxon>Vertebrata</taxon>
        <taxon>Euteleostomi</taxon>
        <taxon>Amphibia</taxon>
        <taxon>Batrachia</taxon>
        <taxon>Anura</taxon>
        <taxon>Neobatrachia</taxon>
        <taxon>Ranoidea</taxon>
        <taxon>Ranidae</taxon>
        <taxon>Staurois</taxon>
    </lineage>
</organism>
<proteinExistence type="predicted"/>
<keyword evidence="2" id="KW-1185">Reference proteome</keyword>
<accession>A0ABN9CAK3</accession>